<dbReference type="Proteomes" id="UP000000437">
    <property type="component" value="Chromosome 12"/>
</dbReference>
<dbReference type="RefSeq" id="XP_073773581.1">
    <property type="nucleotide sequence ID" value="XM_073917480.1"/>
</dbReference>
<evidence type="ECO:0000313" key="2">
    <source>
        <dbReference type="RefSeq" id="XP_073773581.1"/>
    </source>
</evidence>
<name>A0AC58GV15_DANRE</name>
<reference evidence="2" key="1">
    <citation type="submission" date="2025-08" db="UniProtKB">
        <authorList>
            <consortium name="RefSeq"/>
        </authorList>
    </citation>
    <scope>IDENTIFICATION</scope>
    <source>
        <strain evidence="2">Tuebingen</strain>
        <tissue evidence="2">Fibroblasts and whole tissue</tissue>
    </source>
</reference>
<evidence type="ECO:0000313" key="1">
    <source>
        <dbReference type="Proteomes" id="UP000000437"/>
    </source>
</evidence>
<gene>
    <name evidence="2" type="primary">adprm</name>
    <name evidence="2" type="synonym">zgc:64213</name>
</gene>
<protein>
    <submittedName>
        <fullName evidence="2">Manganese-dependent ADP-ribose/CDP-alcohol diphosphatase isoform X1</fullName>
    </submittedName>
</protein>
<sequence>MEDPVFTFGLIADVQYADIEDGENYLRTRRRYYRGSADLLRDAVLQWRRERVQCVVQLGDIIDGHNRRRDASDRALDTVMAELDACSVDVHHVWGNHEFYNFSRPSLLSSRLNSAQRTGTDTGSDLIGDDIYAYEFSPAPNFRFVLLDAYDLSVIGREEESEKHTHSWRILTQHNHNLQDLNQPPGTHTHTHAHTHTHSWRILTQHNHNLQDLNQPPGTHTHTHTHTHSWRILTQHNHNLQDLNQPPGTHTHTHTHSWRILTQHNHNLQDLNQPPVSVGLEQRFVKFNGGFSEQQLQWLDAVLTLSDHKQERVLIFSHLPVHPCAADPICLAWNHEAVLSVLRSHQSVLCFIAGHDHDGGRCTDSSGAQHITLEGVIETPPHSHAFATAYLYEDRMVMKGRGRVEDLTITYS</sequence>
<keyword evidence="1" id="KW-1185">Reference proteome</keyword>
<proteinExistence type="predicted"/>
<organism evidence="1 2">
    <name type="scientific">Danio rerio</name>
    <name type="common">Zebrafish</name>
    <name type="synonym">Brachydanio rerio</name>
    <dbReference type="NCBI Taxonomy" id="7955"/>
    <lineage>
        <taxon>Eukaryota</taxon>
        <taxon>Metazoa</taxon>
        <taxon>Chordata</taxon>
        <taxon>Craniata</taxon>
        <taxon>Vertebrata</taxon>
        <taxon>Euteleostomi</taxon>
        <taxon>Actinopterygii</taxon>
        <taxon>Neopterygii</taxon>
        <taxon>Teleostei</taxon>
        <taxon>Ostariophysi</taxon>
        <taxon>Cypriniformes</taxon>
        <taxon>Danionidae</taxon>
        <taxon>Danioninae</taxon>
        <taxon>Danio</taxon>
    </lineage>
</organism>
<accession>A0AC58GV15</accession>